<feature type="transmembrane region" description="Helical" evidence="8">
    <location>
        <begin position="232"/>
        <end position="253"/>
    </location>
</feature>
<feature type="transmembrane region" description="Helical" evidence="8">
    <location>
        <begin position="198"/>
        <end position="226"/>
    </location>
</feature>
<evidence type="ECO:0000313" key="9">
    <source>
        <dbReference type="EMBL" id="CAF1473042.1"/>
    </source>
</evidence>
<dbReference type="PANTHER" id="PTHR30574">
    <property type="entry name" value="INNER MEMBRANE PROTEIN YEDE"/>
    <property type="match status" value="1"/>
</dbReference>
<comment type="caution">
    <text evidence="9">The sequence shown here is derived from an EMBL/GenBank/DDBJ whole genome shotgun (WGS) entry which is preliminary data.</text>
</comment>
<feature type="transmembrane region" description="Helical" evidence="8">
    <location>
        <begin position="124"/>
        <end position="150"/>
    </location>
</feature>
<feature type="transmembrane region" description="Helical" evidence="8">
    <location>
        <begin position="80"/>
        <end position="103"/>
    </location>
</feature>
<reference evidence="9" key="1">
    <citation type="submission" date="2021-02" db="EMBL/GenBank/DDBJ databases">
        <authorList>
            <person name="Nowell W R."/>
        </authorList>
    </citation>
    <scope>NUCLEOTIDE SEQUENCE</scope>
</reference>
<evidence type="ECO:0000313" key="10">
    <source>
        <dbReference type="Proteomes" id="UP000663889"/>
    </source>
</evidence>
<feature type="transmembrane region" description="Helical" evidence="8">
    <location>
        <begin position="459"/>
        <end position="483"/>
    </location>
</feature>
<dbReference type="Proteomes" id="UP000663889">
    <property type="component" value="Unassembled WGS sequence"/>
</dbReference>
<protein>
    <recommendedName>
        <fullName evidence="11">Sulphur transport domain-containing protein</fullName>
    </recommendedName>
</protein>
<keyword evidence="6 8" id="KW-1133">Transmembrane helix</keyword>
<feature type="transmembrane region" description="Helical" evidence="8">
    <location>
        <begin position="325"/>
        <end position="354"/>
    </location>
</feature>
<feature type="transmembrane region" description="Helical" evidence="8">
    <location>
        <begin position="282"/>
        <end position="305"/>
    </location>
</feature>
<sequence length="493" mass="53774">MENIKMLPLKEKNFNNNNDTSKFDVVPSNEKISHDNRDIFSDIRTILYAIIFGILFGFFMNKGTVFVAPTIRKQMLFQRFAMLKMFLAAVGTSMLSVGLLTLCCRKLYEKILNGYIEHNSRRGILHYLFGGTLIGLGMIICGSCLGTVFVQVGSGIVNSLFTCLSGLLGTYFYYIFVHERVSLEKLSSSSLVLRRICDLFHIHSVIVHIVFGLILLGISIGLEFIIPWKGSGIVNSLFTCLGGLLGTYFYYIFVHERVSLEKLSSSSLVLQRICDLFHIHSVIVHIVFGLILLGISIGLEFIIPWKSDLNPSLFIKGTLNPDEALGHFLGMAAWPPSACGAGVGLLQFCFIFFLEKSLGISSAFTVFAAQICRIKKVGQSLPSLNSFAYELKNHVSLLFALGAIGGSALSSSLSRTIPLGAENGTNILSSIIGGFLLLLGARCAGGCTSGQGISGMTHLLVGSFITTASIFGGGIIFAFSILLSNNEWLFQNL</sequence>
<keyword evidence="2" id="KW-0813">Transport</keyword>
<keyword evidence="4" id="KW-0997">Cell inner membrane</keyword>
<evidence type="ECO:0000256" key="3">
    <source>
        <dbReference type="ARBA" id="ARBA00022475"/>
    </source>
</evidence>
<organism evidence="9 10">
    <name type="scientific">Rotaria sordida</name>
    <dbReference type="NCBI Taxonomy" id="392033"/>
    <lineage>
        <taxon>Eukaryota</taxon>
        <taxon>Metazoa</taxon>
        <taxon>Spiralia</taxon>
        <taxon>Gnathifera</taxon>
        <taxon>Rotifera</taxon>
        <taxon>Eurotatoria</taxon>
        <taxon>Bdelloidea</taxon>
        <taxon>Philodinida</taxon>
        <taxon>Philodinidae</taxon>
        <taxon>Rotaria</taxon>
    </lineage>
</organism>
<evidence type="ECO:0000256" key="7">
    <source>
        <dbReference type="ARBA" id="ARBA00023136"/>
    </source>
</evidence>
<evidence type="ECO:0000256" key="6">
    <source>
        <dbReference type="ARBA" id="ARBA00022989"/>
    </source>
</evidence>
<evidence type="ECO:0000256" key="5">
    <source>
        <dbReference type="ARBA" id="ARBA00022692"/>
    </source>
</evidence>
<feature type="transmembrane region" description="Helical" evidence="8">
    <location>
        <begin position="156"/>
        <end position="177"/>
    </location>
</feature>
<comment type="subcellular location">
    <subcellularLocation>
        <location evidence="1">Cell inner membrane</location>
        <topology evidence="1">Multi-pass membrane protein</topology>
    </subcellularLocation>
</comment>
<evidence type="ECO:0000256" key="1">
    <source>
        <dbReference type="ARBA" id="ARBA00004429"/>
    </source>
</evidence>
<gene>
    <name evidence="9" type="ORF">SEV965_LOCUS34736</name>
</gene>
<keyword evidence="7 8" id="KW-0472">Membrane</keyword>
<dbReference type="PANTHER" id="PTHR30574:SF1">
    <property type="entry name" value="SULPHUR TRANSPORT DOMAIN-CONTAINING PROTEIN"/>
    <property type="match status" value="1"/>
</dbReference>
<evidence type="ECO:0008006" key="11">
    <source>
        <dbReference type="Google" id="ProtNLM"/>
    </source>
</evidence>
<dbReference type="EMBL" id="CAJNOU010005285">
    <property type="protein sequence ID" value="CAF1473042.1"/>
    <property type="molecule type" value="Genomic_DNA"/>
</dbReference>
<keyword evidence="3" id="KW-1003">Cell membrane</keyword>
<feature type="transmembrane region" description="Helical" evidence="8">
    <location>
        <begin position="395"/>
        <end position="414"/>
    </location>
</feature>
<evidence type="ECO:0000256" key="2">
    <source>
        <dbReference type="ARBA" id="ARBA00022448"/>
    </source>
</evidence>
<feature type="transmembrane region" description="Helical" evidence="8">
    <location>
        <begin position="46"/>
        <end position="68"/>
    </location>
</feature>
<name>A0A815R7M1_9BILA</name>
<evidence type="ECO:0000256" key="8">
    <source>
        <dbReference type="SAM" id="Phobius"/>
    </source>
</evidence>
<keyword evidence="5 8" id="KW-0812">Transmembrane</keyword>
<feature type="transmembrane region" description="Helical" evidence="8">
    <location>
        <begin position="426"/>
        <end position="447"/>
    </location>
</feature>
<dbReference type="Pfam" id="PF04143">
    <property type="entry name" value="Sulf_transp"/>
    <property type="match status" value="2"/>
</dbReference>
<evidence type="ECO:0000256" key="4">
    <source>
        <dbReference type="ARBA" id="ARBA00022519"/>
    </source>
</evidence>
<dbReference type="InterPro" id="IPR007272">
    <property type="entry name" value="Sulf_transp_TsuA/YedE"/>
</dbReference>
<dbReference type="GO" id="GO:0005886">
    <property type="term" value="C:plasma membrane"/>
    <property type="evidence" value="ECO:0007669"/>
    <property type="project" value="UniProtKB-SubCell"/>
</dbReference>
<accession>A0A815R7M1</accession>
<dbReference type="AlphaFoldDB" id="A0A815R7M1"/>
<proteinExistence type="predicted"/>